<evidence type="ECO:0000259" key="1">
    <source>
        <dbReference type="Pfam" id="PF13588"/>
    </source>
</evidence>
<accession>A0A100XYK3</accession>
<dbReference type="EMBL" id="LLYW01000013">
    <property type="protein sequence ID" value="KUH33950.1"/>
    <property type="molecule type" value="Genomic_DNA"/>
</dbReference>
<evidence type="ECO:0000313" key="2">
    <source>
        <dbReference type="EMBL" id="KUH33950.1"/>
    </source>
</evidence>
<dbReference type="RefSeq" id="WP_058938459.1">
    <property type="nucleotide sequence ID" value="NZ_LLYW01000013.1"/>
</dbReference>
<dbReference type="STRING" id="227598.APY94_04260"/>
<protein>
    <submittedName>
        <fullName evidence="2">Restriction endonuclease</fullName>
    </submittedName>
</protein>
<comment type="caution">
    <text evidence="2">The sequence shown here is derived from an EMBL/GenBank/DDBJ whole genome shotgun (WGS) entry which is preliminary data.</text>
</comment>
<proteinExistence type="predicted"/>
<dbReference type="AlphaFoldDB" id="A0A100XYK3"/>
<organism evidence="2 3">
    <name type="scientific">Thermococcus celericrescens</name>
    <dbReference type="NCBI Taxonomy" id="227598"/>
    <lineage>
        <taxon>Archaea</taxon>
        <taxon>Methanobacteriati</taxon>
        <taxon>Methanobacteriota</taxon>
        <taxon>Thermococci</taxon>
        <taxon>Thermococcales</taxon>
        <taxon>Thermococcaceae</taxon>
        <taxon>Thermococcus</taxon>
    </lineage>
</organism>
<reference evidence="2 3" key="1">
    <citation type="submission" date="2015-10" db="EMBL/GenBank/DDBJ databases">
        <title>Draft genome sequence of Thermococcus celericrescens strain DSM 17994.</title>
        <authorList>
            <person name="Hong S.-J."/>
            <person name="Park C.-E."/>
            <person name="Shin J.-H."/>
        </authorList>
    </citation>
    <scope>NUCLEOTIDE SEQUENCE [LARGE SCALE GENOMIC DNA]</scope>
    <source>
        <strain evidence="2 3">DSM 17994</strain>
    </source>
</reference>
<sequence>MEELTKAVASVRRKIRSHRELYAKNEEAVKQHLIGEVFQALGWDWNNPEEVRPEERTEDGRADYALILNGEVFAYVEAKNLGVNIIKRDEPLRQLARYCFNSGVKYGILTNGAVWIAVKAFEEGSRLRDRILVTVNIEEEPLEKAVLKLSILSKSRITEMERVASLLRALELSFLGLRQEGYSEEMLIEYLTSREGMNTVPVGELKGDETPKAAYVYDGGWKLLPLQERSIKGVLLSVLLYLEKRAQGYEREEIRRAYEHIRRMSLSPETALGVLKKLEEEEKLRISVEI</sequence>
<gene>
    <name evidence="2" type="ORF">APY94_04260</name>
</gene>
<dbReference type="GO" id="GO:0004519">
    <property type="term" value="F:endonuclease activity"/>
    <property type="evidence" value="ECO:0007669"/>
    <property type="project" value="UniProtKB-KW"/>
</dbReference>
<feature type="domain" description="Type I restriction enzyme R protein N-terminal" evidence="1">
    <location>
        <begin position="25"/>
        <end position="119"/>
    </location>
</feature>
<dbReference type="Proteomes" id="UP000053462">
    <property type="component" value="Unassembled WGS sequence"/>
</dbReference>
<keyword evidence="3" id="KW-1185">Reference proteome</keyword>
<dbReference type="Gene3D" id="3.90.1570.30">
    <property type="match status" value="1"/>
</dbReference>
<dbReference type="Pfam" id="PF13588">
    <property type="entry name" value="HSDR_N_2"/>
    <property type="match status" value="1"/>
</dbReference>
<dbReference type="InterPro" id="IPR029464">
    <property type="entry name" value="HSDR_N"/>
</dbReference>
<keyword evidence="2" id="KW-0378">Hydrolase</keyword>
<name>A0A100XYK3_9EURY</name>
<evidence type="ECO:0000313" key="3">
    <source>
        <dbReference type="Proteomes" id="UP000053462"/>
    </source>
</evidence>
<keyword evidence="2" id="KW-0255">Endonuclease</keyword>
<dbReference type="OrthoDB" id="330911at2157"/>
<keyword evidence="2" id="KW-0540">Nuclease</keyword>